<feature type="domain" description="Pyruvate phosphate dikinase AMP/ATP-binding" evidence="2">
    <location>
        <begin position="194"/>
        <end position="253"/>
    </location>
</feature>
<dbReference type="PANTHER" id="PTHR43615">
    <property type="entry name" value="PHOSPHOENOLPYRUVATE SYNTHASE-RELATED"/>
    <property type="match status" value="1"/>
</dbReference>
<reference evidence="3" key="2">
    <citation type="journal article" date="2021" name="PeerJ">
        <title>Extensive microbial diversity within the chicken gut microbiome revealed by metagenomics and culture.</title>
        <authorList>
            <person name="Gilroy R."/>
            <person name="Ravi A."/>
            <person name="Getino M."/>
            <person name="Pursley I."/>
            <person name="Horton D.L."/>
            <person name="Alikhan N.F."/>
            <person name="Baker D."/>
            <person name="Gharbi K."/>
            <person name="Hall N."/>
            <person name="Watson M."/>
            <person name="Adriaenssens E.M."/>
            <person name="Foster-Nyarko E."/>
            <person name="Jarju S."/>
            <person name="Secka A."/>
            <person name="Antonio M."/>
            <person name="Oren A."/>
            <person name="Chaudhuri R.R."/>
            <person name="La Ragione R."/>
            <person name="Hildebrand F."/>
            <person name="Pallen M.J."/>
        </authorList>
    </citation>
    <scope>NUCLEOTIDE SEQUENCE</scope>
    <source>
        <strain evidence="3">ChiGjej1B1-24693</strain>
    </source>
</reference>
<dbReference type="Gene3D" id="3.50.30.10">
    <property type="entry name" value="Phosphohistidine domain"/>
    <property type="match status" value="1"/>
</dbReference>
<dbReference type="GO" id="GO:0016301">
    <property type="term" value="F:kinase activity"/>
    <property type="evidence" value="ECO:0007669"/>
    <property type="project" value="InterPro"/>
</dbReference>
<dbReference type="InterPro" id="IPR051549">
    <property type="entry name" value="PEP_Utilizing_Enz"/>
</dbReference>
<name>A0A9D1GW45_9ACTN</name>
<organism evidence="3 4">
    <name type="scientific">Candidatus Avipropionibacterium avicola</name>
    <dbReference type="NCBI Taxonomy" id="2840701"/>
    <lineage>
        <taxon>Bacteria</taxon>
        <taxon>Bacillati</taxon>
        <taxon>Actinomycetota</taxon>
        <taxon>Actinomycetes</taxon>
        <taxon>Propionibacteriales</taxon>
        <taxon>Propionibacteriaceae</taxon>
        <taxon>Propionibacteriaceae incertae sedis</taxon>
        <taxon>Candidatus Avipropionibacterium</taxon>
    </lineage>
</organism>
<dbReference type="SUPFAM" id="SSF56059">
    <property type="entry name" value="Glutathione synthetase ATP-binding domain-like"/>
    <property type="match status" value="1"/>
</dbReference>
<dbReference type="GO" id="GO:0005524">
    <property type="term" value="F:ATP binding"/>
    <property type="evidence" value="ECO:0007669"/>
    <property type="project" value="InterPro"/>
</dbReference>
<comment type="caution">
    <text evidence="3">The sequence shown here is derived from an EMBL/GenBank/DDBJ whole genome shotgun (WGS) entry which is preliminary data.</text>
</comment>
<dbReference type="Pfam" id="PF00391">
    <property type="entry name" value="PEP-utilizers"/>
    <property type="match status" value="1"/>
</dbReference>
<dbReference type="Gene3D" id="3.30.470.20">
    <property type="entry name" value="ATP-grasp fold, B domain"/>
    <property type="match status" value="2"/>
</dbReference>
<dbReference type="InterPro" id="IPR008279">
    <property type="entry name" value="PEP-util_enz_mobile_dom"/>
</dbReference>
<evidence type="ECO:0000259" key="1">
    <source>
        <dbReference type="Pfam" id="PF00391"/>
    </source>
</evidence>
<dbReference type="EMBL" id="DVLP01000071">
    <property type="protein sequence ID" value="HIT74429.1"/>
    <property type="molecule type" value="Genomic_DNA"/>
</dbReference>
<dbReference type="InterPro" id="IPR013815">
    <property type="entry name" value="ATP_grasp_subdomain_1"/>
</dbReference>
<reference evidence="3" key="1">
    <citation type="submission" date="2020-10" db="EMBL/GenBank/DDBJ databases">
        <authorList>
            <person name="Gilroy R."/>
        </authorList>
    </citation>
    <scope>NUCLEOTIDE SEQUENCE</scope>
    <source>
        <strain evidence="3">ChiGjej1B1-24693</strain>
    </source>
</reference>
<dbReference type="AlphaFoldDB" id="A0A9D1GW45"/>
<evidence type="ECO:0000313" key="3">
    <source>
        <dbReference type="EMBL" id="HIT74429.1"/>
    </source>
</evidence>
<proteinExistence type="predicted"/>
<accession>A0A9D1GW45</accession>
<feature type="domain" description="Pyruvate phosphate dikinase AMP/ATP-binding" evidence="2">
    <location>
        <begin position="49"/>
        <end position="181"/>
    </location>
</feature>
<evidence type="ECO:0000313" key="4">
    <source>
        <dbReference type="Proteomes" id="UP000886842"/>
    </source>
</evidence>
<sequence>MLIPLPHATVATSGTKAATLAALHRRGFAVPAGFVIPYDVTEGITEDGPADLHRVVDRALTDLGAAAVAVRSSAADEDTTDTSAAGQYDTVLEVEADAGSTLAAVRTCLASRHGPRSLARRGTATPPAPMAVLVQAMVDAEVAGVLFTPTSEDADTVIECTPGLGVGVVDGTVTPQHLRVLPDGSLAGGPDPHEDAVILRRDQIRSLTELGCRIAQVRGRAQDIEWAISGNQIWVLQSRPVTAVVPASVETVATDRETLRGAAGSPGTATGRAVLVHGPADFDRVRPGDVLVCAHTSPAWTPLLRMVSAVVTQTGGVLSHAAIVAREAAIPAVLGVPGALSRIVEGDRISVDGTRGIVQPLKE</sequence>
<dbReference type="InterPro" id="IPR002192">
    <property type="entry name" value="PPDK_AMP/ATP-bd"/>
</dbReference>
<evidence type="ECO:0000259" key="2">
    <source>
        <dbReference type="Pfam" id="PF01326"/>
    </source>
</evidence>
<dbReference type="PANTHER" id="PTHR43615:SF1">
    <property type="entry name" value="PPDK_N DOMAIN-CONTAINING PROTEIN"/>
    <property type="match status" value="1"/>
</dbReference>
<protein>
    <submittedName>
        <fullName evidence="3">Pyruvate, phosphate dikinase</fullName>
    </submittedName>
</protein>
<dbReference type="SUPFAM" id="SSF52009">
    <property type="entry name" value="Phosphohistidine domain"/>
    <property type="match status" value="1"/>
</dbReference>
<dbReference type="InterPro" id="IPR036637">
    <property type="entry name" value="Phosphohistidine_dom_sf"/>
</dbReference>
<dbReference type="Pfam" id="PF01326">
    <property type="entry name" value="PPDK_N"/>
    <property type="match status" value="2"/>
</dbReference>
<dbReference type="Gene3D" id="3.30.1490.20">
    <property type="entry name" value="ATP-grasp fold, A domain"/>
    <property type="match status" value="1"/>
</dbReference>
<keyword evidence="3" id="KW-0670">Pyruvate</keyword>
<gene>
    <name evidence="3" type="ORF">IAA98_02465</name>
</gene>
<feature type="domain" description="PEP-utilising enzyme mobile" evidence="1">
    <location>
        <begin position="286"/>
        <end position="356"/>
    </location>
</feature>
<dbReference type="Proteomes" id="UP000886842">
    <property type="component" value="Unassembled WGS sequence"/>
</dbReference>